<reference evidence="4 5" key="1">
    <citation type="submission" date="2018-05" db="EMBL/GenBank/DDBJ databases">
        <title>Brachybacterium sp. M1HQ-2T, whole genome shotgun sequence.</title>
        <authorList>
            <person name="Tuo L."/>
        </authorList>
    </citation>
    <scope>NUCLEOTIDE SEQUENCE [LARGE SCALE GENOMIC DNA]</scope>
    <source>
        <strain evidence="4 5">M1HQ-2</strain>
    </source>
</reference>
<protein>
    <submittedName>
        <fullName evidence="4">Magnesium transporter</fullName>
    </submittedName>
</protein>
<evidence type="ECO:0000313" key="4">
    <source>
        <dbReference type="EMBL" id="PWH06828.1"/>
    </source>
</evidence>
<dbReference type="SUPFAM" id="SSF54631">
    <property type="entry name" value="CBS-domain pair"/>
    <property type="match status" value="1"/>
</dbReference>
<dbReference type="Gene3D" id="1.25.60.10">
    <property type="entry name" value="MgtE N-terminal domain-like"/>
    <property type="match status" value="1"/>
</dbReference>
<dbReference type="InterPro" id="IPR046342">
    <property type="entry name" value="CBS_dom_sf"/>
</dbReference>
<dbReference type="RefSeq" id="WP_109275423.1">
    <property type="nucleotide sequence ID" value="NZ_QFKX01000002.1"/>
</dbReference>
<evidence type="ECO:0000313" key="5">
    <source>
        <dbReference type="Proteomes" id="UP000245590"/>
    </source>
</evidence>
<dbReference type="InterPro" id="IPR006668">
    <property type="entry name" value="Mg_transptr_MgtE_intracell_dom"/>
</dbReference>
<organism evidence="4 5">
    <name type="scientific">Brachybacterium endophyticum</name>
    <dbReference type="NCBI Taxonomy" id="2182385"/>
    <lineage>
        <taxon>Bacteria</taxon>
        <taxon>Bacillati</taxon>
        <taxon>Actinomycetota</taxon>
        <taxon>Actinomycetes</taxon>
        <taxon>Micrococcales</taxon>
        <taxon>Dermabacteraceae</taxon>
        <taxon>Brachybacterium</taxon>
    </lineage>
</organism>
<dbReference type="InterPro" id="IPR027275">
    <property type="entry name" value="PRC-brl_dom"/>
</dbReference>
<accession>A0A2U2RLS8</accession>
<evidence type="ECO:0000256" key="1">
    <source>
        <dbReference type="PROSITE-ProRule" id="PRU00703"/>
    </source>
</evidence>
<dbReference type="InterPro" id="IPR011033">
    <property type="entry name" value="PRC_barrel-like_sf"/>
</dbReference>
<gene>
    <name evidence="4" type="ORF">DEO23_07915</name>
</gene>
<dbReference type="SUPFAM" id="SSF158791">
    <property type="entry name" value="MgtE N-terminal domain-like"/>
    <property type="match status" value="1"/>
</dbReference>
<dbReference type="InterPro" id="IPR038076">
    <property type="entry name" value="MgtE_N_sf"/>
</dbReference>
<dbReference type="PROSITE" id="PS51371">
    <property type="entry name" value="CBS"/>
    <property type="match status" value="1"/>
</dbReference>
<keyword evidence="1" id="KW-0129">CBS domain</keyword>
<dbReference type="Pfam" id="PF26205">
    <property type="entry name" value="SH3_actinomycetes"/>
    <property type="match status" value="1"/>
</dbReference>
<dbReference type="InterPro" id="IPR006669">
    <property type="entry name" value="MgtE_transporter"/>
</dbReference>
<evidence type="ECO:0000259" key="3">
    <source>
        <dbReference type="PROSITE" id="PS51371"/>
    </source>
</evidence>
<dbReference type="InterPro" id="IPR000644">
    <property type="entry name" value="CBS_dom"/>
</dbReference>
<dbReference type="Pfam" id="PF03448">
    <property type="entry name" value="MgtE_N"/>
    <property type="match status" value="1"/>
</dbReference>
<dbReference type="SMART" id="SM00116">
    <property type="entry name" value="CBS"/>
    <property type="match status" value="1"/>
</dbReference>
<sequence length="458" mass="49842">MSSPQSRFYAARLAGTPVFDPIGESLGKIRDVVVLPQARAAARAVGFVVEVPGKKRVFLPATRVTSIMPGQVISSGVMNVRRFEKRSGEQLAIGDLLERTVTLLDGSGRATVQDVGLEQNRHHDWMVTKLYLRRIRSGSGLSKLVSRGQTLTVDQSGVKGLFGTDTEQSAALLLASYQDLKPADLADIVQELDAKRRIELAEELPDDRLADVLEELPEDTRVEVLTGLDSSRAADVLDEMDPDDAADLVQELPEQVAEQLLGLMEPEEAEDVRRLMAYDEYTAGGMMTTEPLITAPETPVAHCLAMISREEFSPSLAATVHVCRSPLETPTGKLLGIVHFQHLLRERPDRPVGEILDADRHTVEPNMPLSGVTREMATYNLVSIPVVDEDGRLLGAVTVDDVLDHVLPDDWREQDEPPATTGQIDLSEIARGIHDGDTGSEPAGTAASTTTRREGGRG</sequence>
<dbReference type="GO" id="GO:0015095">
    <property type="term" value="F:magnesium ion transmembrane transporter activity"/>
    <property type="evidence" value="ECO:0007669"/>
    <property type="project" value="InterPro"/>
</dbReference>
<dbReference type="AlphaFoldDB" id="A0A2U2RLS8"/>
<dbReference type="CDD" id="cd04606">
    <property type="entry name" value="CBS_pair_Mg_transporter"/>
    <property type="match status" value="1"/>
</dbReference>
<dbReference type="SMART" id="SM00924">
    <property type="entry name" value="MgtE_N"/>
    <property type="match status" value="1"/>
</dbReference>
<comment type="caution">
    <text evidence="4">The sequence shown here is derived from an EMBL/GenBank/DDBJ whole genome shotgun (WGS) entry which is preliminary data.</text>
</comment>
<keyword evidence="5" id="KW-1185">Reference proteome</keyword>
<dbReference type="OrthoDB" id="9764830at2"/>
<dbReference type="InterPro" id="IPR058838">
    <property type="entry name" value="SH3_actinomycetes"/>
</dbReference>
<name>A0A2U2RLS8_9MICO</name>
<dbReference type="Pfam" id="PF00571">
    <property type="entry name" value="CBS"/>
    <property type="match status" value="1"/>
</dbReference>
<dbReference type="EMBL" id="QFKX01000002">
    <property type="protein sequence ID" value="PWH06828.1"/>
    <property type="molecule type" value="Genomic_DNA"/>
</dbReference>
<dbReference type="SUPFAM" id="SSF50346">
    <property type="entry name" value="PRC-barrel domain"/>
    <property type="match status" value="1"/>
</dbReference>
<proteinExistence type="predicted"/>
<dbReference type="PANTHER" id="PTHR43773:SF1">
    <property type="entry name" value="MAGNESIUM TRANSPORTER MGTE"/>
    <property type="match status" value="1"/>
</dbReference>
<evidence type="ECO:0000256" key="2">
    <source>
        <dbReference type="SAM" id="MobiDB-lite"/>
    </source>
</evidence>
<dbReference type="Proteomes" id="UP000245590">
    <property type="component" value="Unassembled WGS sequence"/>
</dbReference>
<dbReference type="PANTHER" id="PTHR43773">
    <property type="entry name" value="MAGNESIUM TRANSPORTER MGTE"/>
    <property type="match status" value="1"/>
</dbReference>
<dbReference type="Gene3D" id="3.10.580.10">
    <property type="entry name" value="CBS-domain"/>
    <property type="match status" value="1"/>
</dbReference>
<feature type="domain" description="CBS" evidence="3">
    <location>
        <begin position="356"/>
        <end position="416"/>
    </location>
</feature>
<dbReference type="Pfam" id="PF05239">
    <property type="entry name" value="PRC"/>
    <property type="match status" value="1"/>
</dbReference>
<dbReference type="GO" id="GO:0016020">
    <property type="term" value="C:membrane"/>
    <property type="evidence" value="ECO:0007669"/>
    <property type="project" value="InterPro"/>
</dbReference>
<feature type="region of interest" description="Disordered" evidence="2">
    <location>
        <begin position="410"/>
        <end position="458"/>
    </location>
</feature>